<proteinExistence type="predicted"/>
<keyword evidence="2" id="KW-0812">Transmembrane</keyword>
<feature type="region of interest" description="Disordered" evidence="1">
    <location>
        <begin position="1"/>
        <end position="78"/>
    </location>
</feature>
<feature type="compositionally biased region" description="Low complexity" evidence="1">
    <location>
        <begin position="16"/>
        <end position="32"/>
    </location>
</feature>
<dbReference type="RefSeq" id="WP_310372783.1">
    <property type="nucleotide sequence ID" value="NZ_JAVDYB010000001.1"/>
</dbReference>
<dbReference type="Proteomes" id="UP001183643">
    <property type="component" value="Unassembled WGS sequence"/>
</dbReference>
<evidence type="ECO:0000256" key="1">
    <source>
        <dbReference type="SAM" id="MobiDB-lite"/>
    </source>
</evidence>
<evidence type="ECO:0000313" key="3">
    <source>
        <dbReference type="EMBL" id="MDR7279307.1"/>
    </source>
</evidence>
<gene>
    <name evidence="3" type="ORF">J2S41_006085</name>
</gene>
<dbReference type="AlphaFoldDB" id="A0AAE3YU93"/>
<sequence length="234" mass="23456">MTDQPAGYPPPQPSHTPGFGAPLPGAPQGQPQPGMPGTPGMPPQGYGAGSPQGYGAGSPQGYGAGSPQGYGAAPQQGYGAAPYQQPAFGAPGYVPPVQEPKKGGGKARLAGILGVIGVVGVGILIKVVIGLGAGAAANALSEDPTKDAKVGQCLDDTPELAEGEEGTAVGVSIVDCGDADATSLIVGRVDHLTLTQARAPEACFEFINEGESVTVLYTPEDEADKYYILCLKDQ</sequence>
<evidence type="ECO:0000313" key="4">
    <source>
        <dbReference type="Proteomes" id="UP001183643"/>
    </source>
</evidence>
<name>A0AAE3YU93_9ACTN</name>
<feature type="compositionally biased region" description="Low complexity" evidence="1">
    <location>
        <begin position="69"/>
        <end position="78"/>
    </location>
</feature>
<keyword evidence="2" id="KW-1133">Transmembrane helix</keyword>
<feature type="compositionally biased region" description="Pro residues" evidence="1">
    <location>
        <begin position="33"/>
        <end position="42"/>
    </location>
</feature>
<feature type="transmembrane region" description="Helical" evidence="2">
    <location>
        <begin position="109"/>
        <end position="136"/>
    </location>
</feature>
<organism evidence="3 4">
    <name type="scientific">Catenuloplanes atrovinosus</name>
    <dbReference type="NCBI Taxonomy" id="137266"/>
    <lineage>
        <taxon>Bacteria</taxon>
        <taxon>Bacillati</taxon>
        <taxon>Actinomycetota</taxon>
        <taxon>Actinomycetes</taxon>
        <taxon>Micromonosporales</taxon>
        <taxon>Micromonosporaceae</taxon>
        <taxon>Catenuloplanes</taxon>
    </lineage>
</organism>
<feature type="compositionally biased region" description="Gly residues" evidence="1">
    <location>
        <begin position="46"/>
        <end position="68"/>
    </location>
</feature>
<keyword evidence="4" id="KW-1185">Reference proteome</keyword>
<accession>A0AAE3YU93</accession>
<keyword evidence="2" id="KW-0472">Membrane</keyword>
<dbReference type="EMBL" id="JAVDYB010000001">
    <property type="protein sequence ID" value="MDR7279307.1"/>
    <property type="molecule type" value="Genomic_DNA"/>
</dbReference>
<evidence type="ECO:0000256" key="2">
    <source>
        <dbReference type="SAM" id="Phobius"/>
    </source>
</evidence>
<protein>
    <submittedName>
        <fullName evidence="3">Uncharacterized protein</fullName>
    </submittedName>
</protein>
<comment type="caution">
    <text evidence="3">The sequence shown here is derived from an EMBL/GenBank/DDBJ whole genome shotgun (WGS) entry which is preliminary data.</text>
</comment>
<reference evidence="3" key="1">
    <citation type="submission" date="2023-07" db="EMBL/GenBank/DDBJ databases">
        <title>Sequencing the genomes of 1000 actinobacteria strains.</title>
        <authorList>
            <person name="Klenk H.-P."/>
        </authorList>
    </citation>
    <scope>NUCLEOTIDE SEQUENCE</scope>
    <source>
        <strain evidence="3">DSM 44707</strain>
    </source>
</reference>